<name>A0A085ADJ4_9ENTR</name>
<proteinExistence type="predicted"/>
<dbReference type="EMBL" id="JMTB01000054">
    <property type="protein sequence ID" value="KFC08289.1"/>
    <property type="molecule type" value="Genomic_DNA"/>
</dbReference>
<feature type="chain" id="PRO_5001786415" evidence="1">
    <location>
        <begin position="22"/>
        <end position="70"/>
    </location>
</feature>
<organism evidence="2 3">
    <name type="scientific">Trabulsiella guamensis ATCC 49490</name>
    <dbReference type="NCBI Taxonomy" id="1005994"/>
    <lineage>
        <taxon>Bacteria</taxon>
        <taxon>Pseudomonadati</taxon>
        <taxon>Pseudomonadota</taxon>
        <taxon>Gammaproteobacteria</taxon>
        <taxon>Enterobacterales</taxon>
        <taxon>Enterobacteriaceae</taxon>
        <taxon>Trabulsiella</taxon>
    </lineage>
</organism>
<protein>
    <submittedName>
        <fullName evidence="2">Uncharacterized protein</fullName>
    </submittedName>
</protein>
<dbReference type="RefSeq" id="WP_038155369.1">
    <property type="nucleotide sequence ID" value="NZ_JMTB01000054.1"/>
</dbReference>
<comment type="caution">
    <text evidence="2">The sequence shown here is derived from an EMBL/GenBank/DDBJ whole genome shotgun (WGS) entry which is preliminary data.</text>
</comment>
<dbReference type="AlphaFoldDB" id="A0A085ADJ4"/>
<evidence type="ECO:0000313" key="3">
    <source>
        <dbReference type="Proteomes" id="UP000028630"/>
    </source>
</evidence>
<accession>A0A085ADJ4</accession>
<evidence type="ECO:0000256" key="1">
    <source>
        <dbReference type="SAM" id="SignalP"/>
    </source>
</evidence>
<keyword evidence="1" id="KW-0732">Signal</keyword>
<reference evidence="3" key="1">
    <citation type="submission" date="2014-05" db="EMBL/GenBank/DDBJ databases">
        <title>ATOL: Assembling a taxonomically balanced genome-scale reconstruction of the evolutionary history of the Enterobacteriaceae.</title>
        <authorList>
            <person name="Plunkett G. III"/>
            <person name="Neeno-Eckwall E.C."/>
            <person name="Glasner J.D."/>
            <person name="Perna N.T."/>
        </authorList>
    </citation>
    <scope>NUCLEOTIDE SEQUENCE [LARGE SCALE GENOMIC DNA]</scope>
    <source>
        <strain evidence="3">ATCC 49490</strain>
    </source>
</reference>
<dbReference type="Proteomes" id="UP000028630">
    <property type="component" value="Unassembled WGS sequence"/>
</dbReference>
<keyword evidence="3" id="KW-1185">Reference proteome</keyword>
<gene>
    <name evidence="2" type="ORF">GTGU_01485</name>
</gene>
<sequence>MSTITKIATVITMFVIPAAMADENPHCVAVTDSYNVTTVQCDNGTVTVTSGAKKTAVICNSSLNCREIKL</sequence>
<evidence type="ECO:0000313" key="2">
    <source>
        <dbReference type="EMBL" id="KFC08289.1"/>
    </source>
</evidence>
<feature type="signal peptide" evidence="1">
    <location>
        <begin position="1"/>
        <end position="21"/>
    </location>
</feature>